<feature type="region of interest" description="Disordered" evidence="1">
    <location>
        <begin position="69"/>
        <end position="97"/>
    </location>
</feature>
<reference evidence="2" key="1">
    <citation type="submission" date="2021-03" db="EMBL/GenBank/DDBJ databases">
        <title>Whole genome sequence of Streptomyces bomunensis MMS17-BM035.</title>
        <authorList>
            <person name="Lee J.H."/>
        </authorList>
    </citation>
    <scope>NUCLEOTIDE SEQUENCE</scope>
    <source>
        <strain evidence="2">MMS17-BM035</strain>
    </source>
</reference>
<dbReference type="RefSeq" id="WP_209338009.1">
    <property type="nucleotide sequence ID" value="NZ_JAGIQL010000003.1"/>
</dbReference>
<sequence>MARNIAADGGPVYRAVLTSTPPGKPRATWREGPYATHGAARARVTFWTNHLRDADTGAPYASGYVERAESTWRPVDDDQPPAEQYRTDPDGRPTWHGTDVDGDRLLASVAVIPEQGPGVYFRTDPSGSSVPLDQLDAFIARLHTIADAARAATKEPRK</sequence>
<keyword evidence="3" id="KW-1185">Reference proteome</keyword>
<protein>
    <submittedName>
        <fullName evidence="2">Uncharacterized protein</fullName>
    </submittedName>
</protein>
<evidence type="ECO:0000313" key="2">
    <source>
        <dbReference type="EMBL" id="MBP0456234.1"/>
    </source>
</evidence>
<dbReference type="AlphaFoldDB" id="A0A940RW36"/>
<organism evidence="2 3">
    <name type="scientific">Streptomyces montanisoli</name>
    <dbReference type="NCBI Taxonomy" id="2798581"/>
    <lineage>
        <taxon>Bacteria</taxon>
        <taxon>Bacillati</taxon>
        <taxon>Actinomycetota</taxon>
        <taxon>Actinomycetes</taxon>
        <taxon>Kitasatosporales</taxon>
        <taxon>Streptomycetaceae</taxon>
        <taxon>Streptomyces</taxon>
    </lineage>
</organism>
<comment type="caution">
    <text evidence="2">The sequence shown here is derived from an EMBL/GenBank/DDBJ whole genome shotgun (WGS) entry which is preliminary data.</text>
</comment>
<evidence type="ECO:0000313" key="3">
    <source>
        <dbReference type="Proteomes" id="UP000670475"/>
    </source>
</evidence>
<evidence type="ECO:0000256" key="1">
    <source>
        <dbReference type="SAM" id="MobiDB-lite"/>
    </source>
</evidence>
<proteinExistence type="predicted"/>
<feature type="compositionally biased region" description="Basic and acidic residues" evidence="1">
    <location>
        <begin position="85"/>
        <end position="97"/>
    </location>
</feature>
<name>A0A940RW36_9ACTN</name>
<accession>A0A940RW36</accession>
<gene>
    <name evidence="2" type="ORF">JFN87_01795</name>
</gene>
<dbReference type="EMBL" id="JAGIQL010000003">
    <property type="protein sequence ID" value="MBP0456234.1"/>
    <property type="molecule type" value="Genomic_DNA"/>
</dbReference>
<dbReference type="Proteomes" id="UP000670475">
    <property type="component" value="Unassembled WGS sequence"/>
</dbReference>